<dbReference type="EMBL" id="FNIE01000001">
    <property type="protein sequence ID" value="SDM76427.1"/>
    <property type="molecule type" value="Genomic_DNA"/>
</dbReference>
<dbReference type="SUPFAM" id="SSF50249">
    <property type="entry name" value="Nucleic acid-binding proteins"/>
    <property type="match status" value="1"/>
</dbReference>
<dbReference type="GO" id="GO:0005524">
    <property type="term" value="F:ATP binding"/>
    <property type="evidence" value="ECO:0007669"/>
    <property type="project" value="UniProtKB-UniRule"/>
</dbReference>
<dbReference type="InterPro" id="IPR036599">
    <property type="entry name" value="DNA_ligase_N_sf"/>
</dbReference>
<dbReference type="GO" id="GO:0006260">
    <property type="term" value="P:DNA replication"/>
    <property type="evidence" value="ECO:0007669"/>
    <property type="project" value="UniProtKB-UniRule"/>
</dbReference>
<evidence type="ECO:0000256" key="14">
    <source>
        <dbReference type="HAMAP-Rule" id="MF_00407"/>
    </source>
</evidence>
<evidence type="ECO:0000256" key="5">
    <source>
        <dbReference type="ARBA" id="ARBA00022741"/>
    </source>
</evidence>
<dbReference type="CDD" id="cd07901">
    <property type="entry name" value="Adenylation_DNA_ligase_Arch_LigB"/>
    <property type="match status" value="1"/>
</dbReference>
<keyword evidence="8 14" id="KW-0460">Magnesium</keyword>
<proteinExistence type="inferred from homology"/>
<dbReference type="FunFam" id="2.40.50.140:FF:000163">
    <property type="entry name" value="Probable DNA ligase"/>
    <property type="match status" value="1"/>
</dbReference>
<dbReference type="Gene3D" id="3.30.470.30">
    <property type="entry name" value="DNA ligase/mRNA capping enzyme"/>
    <property type="match status" value="1"/>
</dbReference>
<dbReference type="GO" id="GO:0071897">
    <property type="term" value="P:DNA biosynthetic process"/>
    <property type="evidence" value="ECO:0007669"/>
    <property type="project" value="InterPro"/>
</dbReference>
<dbReference type="Pfam" id="PF04679">
    <property type="entry name" value="DNA_ligase_A_C"/>
    <property type="match status" value="1"/>
</dbReference>
<evidence type="ECO:0000259" key="17">
    <source>
        <dbReference type="PROSITE" id="PS50160"/>
    </source>
</evidence>
<feature type="binding site" evidence="14">
    <location>
        <position position="427"/>
    </location>
    <ligand>
        <name>ATP</name>
        <dbReference type="ChEBI" id="CHEBI:30616"/>
    </ligand>
</feature>
<evidence type="ECO:0000256" key="3">
    <source>
        <dbReference type="ARBA" id="ARBA00022705"/>
    </source>
</evidence>
<feature type="binding site" evidence="14">
    <location>
        <position position="574"/>
    </location>
    <ligand>
        <name>ATP</name>
        <dbReference type="ChEBI" id="CHEBI:30616"/>
    </ligand>
</feature>
<dbReference type="Gene3D" id="2.40.50.140">
    <property type="entry name" value="Nucleic acid-binding proteins"/>
    <property type="match status" value="1"/>
</dbReference>
<dbReference type="AlphaFoldDB" id="A0A1G9VWY1"/>
<dbReference type="GO" id="GO:0003910">
    <property type="term" value="F:DNA ligase (ATP) activity"/>
    <property type="evidence" value="ECO:0007669"/>
    <property type="project" value="UniProtKB-UniRule"/>
</dbReference>
<feature type="domain" description="ATP-dependent DNA ligase family profile" evidence="17">
    <location>
        <begin position="496"/>
        <end position="614"/>
    </location>
</feature>
<dbReference type="InterPro" id="IPR050191">
    <property type="entry name" value="ATP-dep_DNA_ligase"/>
</dbReference>
<keyword evidence="6 14" id="KW-0227">DNA damage</keyword>
<comment type="catalytic activity">
    <reaction evidence="12 14 15">
        <text>ATP + (deoxyribonucleotide)n-3'-hydroxyl + 5'-phospho-(deoxyribonucleotide)m = (deoxyribonucleotide)n+m + AMP + diphosphate.</text>
        <dbReference type="EC" id="6.5.1.1"/>
    </reaction>
</comment>
<reference evidence="18 19" key="1">
    <citation type="submission" date="2016-10" db="EMBL/GenBank/DDBJ databases">
        <authorList>
            <person name="de Groot N.N."/>
        </authorList>
    </citation>
    <scope>NUCLEOTIDE SEQUENCE [LARGE SCALE GENOMIC DNA]</scope>
    <source>
        <strain evidence="18 19">CGMCC 4.2022</strain>
    </source>
</reference>
<evidence type="ECO:0000256" key="4">
    <source>
        <dbReference type="ARBA" id="ARBA00022723"/>
    </source>
</evidence>
<dbReference type="GO" id="GO:0003677">
    <property type="term" value="F:DNA binding"/>
    <property type="evidence" value="ECO:0007669"/>
    <property type="project" value="InterPro"/>
</dbReference>
<evidence type="ECO:0000256" key="10">
    <source>
        <dbReference type="ARBA" id="ARBA00023204"/>
    </source>
</evidence>
<protein>
    <recommendedName>
        <fullName evidence="14">Probable DNA ligase</fullName>
        <ecNumber evidence="14">6.5.1.1</ecNumber>
    </recommendedName>
    <alternativeName>
        <fullName evidence="14">Polydeoxyribonucleotide synthase [ATP]</fullName>
    </alternativeName>
</protein>
<dbReference type="GO" id="GO:0006281">
    <property type="term" value="P:DNA repair"/>
    <property type="evidence" value="ECO:0007669"/>
    <property type="project" value="UniProtKB-UniRule"/>
</dbReference>
<dbReference type="HAMAP" id="MF_00407">
    <property type="entry name" value="DNA_ligase"/>
    <property type="match status" value="1"/>
</dbReference>
<keyword evidence="1 14" id="KW-0436">Ligase</keyword>
<dbReference type="InterPro" id="IPR000977">
    <property type="entry name" value="DNA_ligase_ATP-dep"/>
</dbReference>
<dbReference type="PANTHER" id="PTHR45674:SF13">
    <property type="entry name" value="DNA LIGASE-RELATED"/>
    <property type="match status" value="1"/>
</dbReference>
<dbReference type="InterPro" id="IPR012310">
    <property type="entry name" value="DNA_ligase_ATP-dep_cent"/>
</dbReference>
<keyword evidence="3 14" id="KW-0235">DNA replication</keyword>
<dbReference type="InterPro" id="IPR012309">
    <property type="entry name" value="DNA_ligase_ATP-dep_C"/>
</dbReference>
<keyword evidence="10 14" id="KW-0234">DNA repair</keyword>
<keyword evidence="4 14" id="KW-0479">Metal-binding</keyword>
<sequence>MAEGHPQRPAAALARAQQQRARLAQGDDRHHGVACRAAPEPVAVPGDAVAPVAVVAQARGGELLAQLLGVVGVECVAGALEQRVRQLFARRVVAQEAWDGHHVVVHTAALGAPGDIGGQAFEQVVGTAEPAREGVDPRAVGQRGAPGPCQLGQAGIAGREERALLVVHGPTLLLFRTPIRMNSAAGAPGGPAADDGGMLFADVARVSREVAGTSSRSRKTQLLADFFRAAEPDDAPIAIAYLAGRLPQGRLGVGWAALRDRAAPAAQPSLTVRGVDAALTAVGEVSGQGAQAGRRALLQDLFGAATAAEQEYLLGLLTGEVRQGALDAAAVEGLAAATGADPAGVRRAVMLSGALEPVAQALLADGPRALAQFRLTVGRPLFPMLAASAKSVTEALARLGPCAVEEKLDGIRVQVHREDGRVTVFTRTLDDVTERLPEVVAAAAGLDAEQFVLDGEVLALDAEGRPRPFQETAGRVGSRVDVATAAAALPVAPVFFDVLALEGRDLLDLPYAERHAALEQLVPVAQRVRMQPVAHPEDADELRLAEDFFAATLARGHEGVVVKGVDGTYAAGRRGASWIKVKPVHTLDLVVLAVEWGHGRRTGKLSNLHLGARAEDGSFVMLGKTFKGLTDALLDWQTEQLLARAVRDDGHVVTVRPELVVEVAYDGVQTSPRYPAGLTLRFARVLRYRDDKTPAEADTVETVRAAHTATR</sequence>
<dbReference type="Pfam" id="PF04675">
    <property type="entry name" value="DNA_ligase_A_N"/>
    <property type="match status" value="1"/>
</dbReference>
<dbReference type="NCBIfam" id="NF002868">
    <property type="entry name" value="PRK03180.1"/>
    <property type="match status" value="1"/>
</dbReference>
<dbReference type="GO" id="GO:0006310">
    <property type="term" value="P:DNA recombination"/>
    <property type="evidence" value="ECO:0007669"/>
    <property type="project" value="UniProtKB-UniRule"/>
</dbReference>
<keyword evidence="7 14" id="KW-0067">ATP-binding</keyword>
<feature type="active site" description="N6-AMP-lysine intermediate" evidence="14">
    <location>
        <position position="407"/>
    </location>
</feature>
<evidence type="ECO:0000313" key="18">
    <source>
        <dbReference type="EMBL" id="SDM76427.1"/>
    </source>
</evidence>
<keyword evidence="2 14" id="KW-0132">Cell division</keyword>
<dbReference type="CDD" id="cd07972">
    <property type="entry name" value="OBF_DNA_ligase_Arch_LigB"/>
    <property type="match status" value="1"/>
</dbReference>
<feature type="binding site" evidence="14">
    <location>
        <position position="405"/>
    </location>
    <ligand>
        <name>ATP</name>
        <dbReference type="ChEBI" id="CHEBI:30616"/>
    </ligand>
</feature>
<evidence type="ECO:0000256" key="8">
    <source>
        <dbReference type="ARBA" id="ARBA00022842"/>
    </source>
</evidence>
<dbReference type="InterPro" id="IPR016059">
    <property type="entry name" value="DNA_ligase_ATP-dep_CS"/>
</dbReference>
<dbReference type="GO" id="GO:0046872">
    <property type="term" value="F:metal ion binding"/>
    <property type="evidence" value="ECO:0007669"/>
    <property type="project" value="UniProtKB-KW"/>
</dbReference>
<dbReference type="NCBIfam" id="TIGR00574">
    <property type="entry name" value="dnl1"/>
    <property type="match status" value="1"/>
</dbReference>
<evidence type="ECO:0000256" key="7">
    <source>
        <dbReference type="ARBA" id="ARBA00022840"/>
    </source>
</evidence>
<dbReference type="PROSITE" id="PS50160">
    <property type="entry name" value="DNA_LIGASE_A3"/>
    <property type="match status" value="1"/>
</dbReference>
<keyword evidence="19" id="KW-1185">Reference proteome</keyword>
<dbReference type="EC" id="6.5.1.1" evidence="14"/>
<comment type="cofactor">
    <cofactor evidence="14">
        <name>Mg(2+)</name>
        <dbReference type="ChEBI" id="CHEBI:18420"/>
    </cofactor>
</comment>
<comment type="function">
    <text evidence="13 14">DNA ligase that seals nicks in double-stranded DNA during DNA replication, DNA recombination and DNA repair.</text>
</comment>
<dbReference type="PROSITE" id="PS00697">
    <property type="entry name" value="DNA_LIGASE_A1"/>
    <property type="match status" value="1"/>
</dbReference>
<dbReference type="PANTHER" id="PTHR45674">
    <property type="entry name" value="DNA LIGASE 1/3 FAMILY MEMBER"/>
    <property type="match status" value="1"/>
</dbReference>
<dbReference type="InterPro" id="IPR012340">
    <property type="entry name" value="NA-bd_OB-fold"/>
</dbReference>
<evidence type="ECO:0000256" key="16">
    <source>
        <dbReference type="RuleBase" id="RU004196"/>
    </source>
</evidence>
<dbReference type="Gene3D" id="1.10.3260.10">
    <property type="entry name" value="DNA ligase, ATP-dependent, N-terminal domain"/>
    <property type="match status" value="1"/>
</dbReference>
<keyword evidence="5 14" id="KW-0547">Nucleotide-binding</keyword>
<dbReference type="SUPFAM" id="SSF117018">
    <property type="entry name" value="ATP-dependent DNA ligase DNA-binding domain"/>
    <property type="match status" value="1"/>
</dbReference>
<dbReference type="InterPro" id="IPR012308">
    <property type="entry name" value="DNA_ligase_ATP-dep_N"/>
</dbReference>
<gene>
    <name evidence="14" type="primary">lig</name>
    <name evidence="18" type="ORF">SAMN05216259_101427</name>
</gene>
<dbReference type="Proteomes" id="UP000199341">
    <property type="component" value="Unassembled WGS sequence"/>
</dbReference>
<feature type="binding site" evidence="14">
    <location>
        <position position="496"/>
    </location>
    <ligand>
        <name>ATP</name>
        <dbReference type="ChEBI" id="CHEBI:30616"/>
    </ligand>
</feature>
<keyword evidence="11 14" id="KW-0131">Cell cycle</keyword>
<dbReference type="InterPro" id="IPR022865">
    <property type="entry name" value="DNA_ligae_ATP-dep_bac/arc"/>
</dbReference>
<evidence type="ECO:0000256" key="1">
    <source>
        <dbReference type="ARBA" id="ARBA00022598"/>
    </source>
</evidence>
<name>A0A1G9VWY1_9ACTN</name>
<dbReference type="SUPFAM" id="SSF56091">
    <property type="entry name" value="DNA ligase/mRNA capping enzyme, catalytic domain"/>
    <property type="match status" value="1"/>
</dbReference>
<evidence type="ECO:0000256" key="13">
    <source>
        <dbReference type="ARBA" id="ARBA00054532"/>
    </source>
</evidence>
<evidence type="ECO:0000256" key="6">
    <source>
        <dbReference type="ARBA" id="ARBA00022763"/>
    </source>
</evidence>
<dbReference type="STRING" id="310781.SAMN05216259_101427"/>
<evidence type="ECO:0000256" key="2">
    <source>
        <dbReference type="ARBA" id="ARBA00022618"/>
    </source>
</evidence>
<evidence type="ECO:0000313" key="19">
    <source>
        <dbReference type="Proteomes" id="UP000199341"/>
    </source>
</evidence>
<feature type="binding site" evidence="14">
    <location>
        <position position="580"/>
    </location>
    <ligand>
        <name>ATP</name>
        <dbReference type="ChEBI" id="CHEBI:30616"/>
    </ligand>
</feature>
<feature type="binding site" evidence="14">
    <location>
        <position position="456"/>
    </location>
    <ligand>
        <name>ATP</name>
        <dbReference type="ChEBI" id="CHEBI:30616"/>
    </ligand>
</feature>
<dbReference type="GO" id="GO:0051301">
    <property type="term" value="P:cell division"/>
    <property type="evidence" value="ECO:0007669"/>
    <property type="project" value="UniProtKB-KW"/>
</dbReference>
<evidence type="ECO:0000256" key="11">
    <source>
        <dbReference type="ARBA" id="ARBA00023306"/>
    </source>
</evidence>
<evidence type="ECO:0000256" key="12">
    <source>
        <dbReference type="ARBA" id="ARBA00034003"/>
    </source>
</evidence>
<keyword evidence="9 14" id="KW-0233">DNA recombination</keyword>
<feature type="binding site" evidence="14">
    <location>
        <position position="412"/>
    </location>
    <ligand>
        <name>ATP</name>
        <dbReference type="ChEBI" id="CHEBI:30616"/>
    </ligand>
</feature>
<evidence type="ECO:0000256" key="15">
    <source>
        <dbReference type="RuleBase" id="RU000617"/>
    </source>
</evidence>
<dbReference type="Pfam" id="PF01068">
    <property type="entry name" value="DNA_ligase_A_M"/>
    <property type="match status" value="1"/>
</dbReference>
<accession>A0A1G9VWY1</accession>
<evidence type="ECO:0000256" key="9">
    <source>
        <dbReference type="ARBA" id="ARBA00023172"/>
    </source>
</evidence>
<comment type="similarity">
    <text evidence="14 16">Belongs to the ATP-dependent DNA ligase family.</text>
</comment>
<organism evidence="18 19">
    <name type="scientific">Actinacidiphila guanduensis</name>
    <dbReference type="NCBI Taxonomy" id="310781"/>
    <lineage>
        <taxon>Bacteria</taxon>
        <taxon>Bacillati</taxon>
        <taxon>Actinomycetota</taxon>
        <taxon>Actinomycetes</taxon>
        <taxon>Kitasatosporales</taxon>
        <taxon>Streptomycetaceae</taxon>
        <taxon>Actinacidiphila</taxon>
    </lineage>
</organism>